<reference evidence="2" key="1">
    <citation type="journal article" date="2020" name="Stud. Mycol.">
        <title>101 Dothideomycetes genomes: a test case for predicting lifestyles and emergence of pathogens.</title>
        <authorList>
            <person name="Haridas S."/>
            <person name="Albert R."/>
            <person name="Binder M."/>
            <person name="Bloem J."/>
            <person name="Labutti K."/>
            <person name="Salamov A."/>
            <person name="Andreopoulos B."/>
            <person name="Baker S."/>
            <person name="Barry K."/>
            <person name="Bills G."/>
            <person name="Bluhm B."/>
            <person name="Cannon C."/>
            <person name="Castanera R."/>
            <person name="Culley D."/>
            <person name="Daum C."/>
            <person name="Ezra D."/>
            <person name="Gonzalez J."/>
            <person name="Henrissat B."/>
            <person name="Kuo A."/>
            <person name="Liang C."/>
            <person name="Lipzen A."/>
            <person name="Lutzoni F."/>
            <person name="Magnuson J."/>
            <person name="Mondo S."/>
            <person name="Nolan M."/>
            <person name="Ohm R."/>
            <person name="Pangilinan J."/>
            <person name="Park H.-J."/>
            <person name="Ramirez L."/>
            <person name="Alfaro M."/>
            <person name="Sun H."/>
            <person name="Tritt A."/>
            <person name="Yoshinaga Y."/>
            <person name="Zwiers L.-H."/>
            <person name="Turgeon B."/>
            <person name="Goodwin S."/>
            <person name="Spatafora J."/>
            <person name="Crous P."/>
            <person name="Grigoriev I."/>
        </authorList>
    </citation>
    <scope>NUCLEOTIDE SEQUENCE</scope>
    <source>
        <strain evidence="2">CBS 183.55</strain>
    </source>
</reference>
<protein>
    <submittedName>
        <fullName evidence="2">Uncharacterized protein</fullName>
    </submittedName>
</protein>
<dbReference type="Proteomes" id="UP000800082">
    <property type="component" value="Unassembled WGS sequence"/>
</dbReference>
<accession>A0A6A5RGE4</accession>
<evidence type="ECO:0000313" key="2">
    <source>
        <dbReference type="EMBL" id="KAF1927375.1"/>
    </source>
</evidence>
<dbReference type="GeneID" id="54345509"/>
<gene>
    <name evidence="2" type="ORF">M421DRAFT_178090</name>
</gene>
<dbReference type="RefSeq" id="XP_033447627.1">
    <property type="nucleotide sequence ID" value="XM_033587862.1"/>
</dbReference>
<feature type="region of interest" description="Disordered" evidence="1">
    <location>
        <begin position="208"/>
        <end position="237"/>
    </location>
</feature>
<evidence type="ECO:0000256" key="1">
    <source>
        <dbReference type="SAM" id="MobiDB-lite"/>
    </source>
</evidence>
<keyword evidence="3" id="KW-1185">Reference proteome</keyword>
<name>A0A6A5RGE4_9PLEO</name>
<sequence>MPLTMMHETVLHVAQMRPETWKAVGNLSGSPCRGSSFLVPVPIASRHRDPSEDRPTSTRSAKRRHDQLSQGSSRDHLSRITAACHWARWALPDQTAHNPGSSLQPPQGHRRLTHRPGPARLLAPYGRSPCPHASRPRMLWLGGRFAMLPPLDGDHGPSYVVIWHIAPNWLLPGYSVQHPGRRDSNSNLLAKPGDDRCLSLLSGCEPIRRRPTKIQRSQRAPGSELETSPSPVGPQEDLLGAIRVVSAPSQSLLLHASQRN</sequence>
<feature type="region of interest" description="Disordered" evidence="1">
    <location>
        <begin position="38"/>
        <end position="76"/>
    </location>
</feature>
<dbReference type="EMBL" id="ML978972">
    <property type="protein sequence ID" value="KAF1927375.1"/>
    <property type="molecule type" value="Genomic_DNA"/>
</dbReference>
<feature type="region of interest" description="Disordered" evidence="1">
    <location>
        <begin position="95"/>
        <end position="114"/>
    </location>
</feature>
<feature type="compositionally biased region" description="Polar residues" evidence="1">
    <location>
        <begin position="95"/>
        <end position="105"/>
    </location>
</feature>
<proteinExistence type="predicted"/>
<evidence type="ECO:0000313" key="3">
    <source>
        <dbReference type="Proteomes" id="UP000800082"/>
    </source>
</evidence>
<dbReference type="AlphaFoldDB" id="A0A6A5RGE4"/>
<dbReference type="OrthoDB" id="10649042at2759"/>
<feature type="compositionally biased region" description="Polar residues" evidence="1">
    <location>
        <begin position="214"/>
        <end position="230"/>
    </location>
</feature>
<feature type="compositionally biased region" description="Basic and acidic residues" evidence="1">
    <location>
        <begin position="46"/>
        <end position="56"/>
    </location>
</feature>
<organism evidence="2 3">
    <name type="scientific">Didymella exigua CBS 183.55</name>
    <dbReference type="NCBI Taxonomy" id="1150837"/>
    <lineage>
        <taxon>Eukaryota</taxon>
        <taxon>Fungi</taxon>
        <taxon>Dikarya</taxon>
        <taxon>Ascomycota</taxon>
        <taxon>Pezizomycotina</taxon>
        <taxon>Dothideomycetes</taxon>
        <taxon>Pleosporomycetidae</taxon>
        <taxon>Pleosporales</taxon>
        <taxon>Pleosporineae</taxon>
        <taxon>Didymellaceae</taxon>
        <taxon>Didymella</taxon>
    </lineage>
</organism>